<evidence type="ECO:0000313" key="3">
    <source>
        <dbReference type="Proteomes" id="UP000321328"/>
    </source>
</evidence>
<keyword evidence="3" id="KW-1185">Reference proteome</keyword>
<evidence type="ECO:0000313" key="2">
    <source>
        <dbReference type="EMBL" id="GEL19294.1"/>
    </source>
</evidence>
<dbReference type="STRING" id="1123024.GCA_000423625_02825"/>
<dbReference type="Proteomes" id="UP000321328">
    <property type="component" value="Unassembled WGS sequence"/>
</dbReference>
<gene>
    <name evidence="2" type="ORF">PA7_31310</name>
</gene>
<dbReference type="Pfam" id="PF12728">
    <property type="entry name" value="HTH_17"/>
    <property type="match status" value="1"/>
</dbReference>
<comment type="caution">
    <text evidence="2">The sequence shown here is derived from an EMBL/GenBank/DDBJ whole genome shotgun (WGS) entry which is preliminary data.</text>
</comment>
<dbReference type="NCBIfam" id="TIGR01764">
    <property type="entry name" value="excise"/>
    <property type="match status" value="1"/>
</dbReference>
<sequence length="92" mass="9878">MSAPSLPGELASAVADAEPVVYAVKIDAETLATMLTVRQLSELLSLGYQTALRLVRSGRIRSRKIGTHYLVPVSAYVEYQAGADDPSPDDDE</sequence>
<organism evidence="2 3">
    <name type="scientific">Pseudonocardia asaccharolytica DSM 44247 = NBRC 16224</name>
    <dbReference type="NCBI Taxonomy" id="1123024"/>
    <lineage>
        <taxon>Bacteria</taxon>
        <taxon>Bacillati</taxon>
        <taxon>Actinomycetota</taxon>
        <taxon>Actinomycetes</taxon>
        <taxon>Pseudonocardiales</taxon>
        <taxon>Pseudonocardiaceae</taxon>
        <taxon>Pseudonocardia</taxon>
    </lineage>
</organism>
<dbReference type="AlphaFoldDB" id="A0A511D6R2"/>
<evidence type="ECO:0000259" key="1">
    <source>
        <dbReference type="Pfam" id="PF12728"/>
    </source>
</evidence>
<reference evidence="2 3" key="1">
    <citation type="submission" date="2019-07" db="EMBL/GenBank/DDBJ databases">
        <title>Whole genome shotgun sequence of Pseudonocardia asaccharolytica NBRC 16224.</title>
        <authorList>
            <person name="Hosoyama A."/>
            <person name="Uohara A."/>
            <person name="Ohji S."/>
            <person name="Ichikawa N."/>
        </authorList>
    </citation>
    <scope>NUCLEOTIDE SEQUENCE [LARGE SCALE GENOMIC DNA]</scope>
    <source>
        <strain evidence="2 3">NBRC 16224</strain>
    </source>
</reference>
<name>A0A511D6R2_9PSEU</name>
<proteinExistence type="predicted"/>
<dbReference type="GO" id="GO:0003677">
    <property type="term" value="F:DNA binding"/>
    <property type="evidence" value="ECO:0007669"/>
    <property type="project" value="InterPro"/>
</dbReference>
<protein>
    <recommendedName>
        <fullName evidence="1">Helix-turn-helix domain-containing protein</fullName>
    </recommendedName>
</protein>
<dbReference type="InterPro" id="IPR010093">
    <property type="entry name" value="SinI_DNA-bd"/>
</dbReference>
<accession>A0A511D6R2</accession>
<dbReference type="EMBL" id="BJVI01000035">
    <property type="protein sequence ID" value="GEL19294.1"/>
    <property type="molecule type" value="Genomic_DNA"/>
</dbReference>
<dbReference type="RefSeq" id="WP_028930542.1">
    <property type="nucleotide sequence ID" value="NZ_AUII01000012.1"/>
</dbReference>
<feature type="domain" description="Helix-turn-helix" evidence="1">
    <location>
        <begin position="34"/>
        <end position="75"/>
    </location>
</feature>
<dbReference type="InterPro" id="IPR041657">
    <property type="entry name" value="HTH_17"/>
</dbReference>